<comment type="catalytic activity">
    <reaction evidence="11">
        <text>uridine(34) in tRNA + acetyl-CoA + S-adenosyl-L-methionine + H2O = 5-(carboxymethyl)uridine(34) in tRNA + 5'-deoxyadenosine + L-methionine + CoA + 2 H(+)</text>
        <dbReference type="Rhea" id="RHEA:61020"/>
        <dbReference type="Rhea" id="RHEA-COMP:10407"/>
        <dbReference type="Rhea" id="RHEA-COMP:11727"/>
        <dbReference type="ChEBI" id="CHEBI:15377"/>
        <dbReference type="ChEBI" id="CHEBI:15378"/>
        <dbReference type="ChEBI" id="CHEBI:17319"/>
        <dbReference type="ChEBI" id="CHEBI:57287"/>
        <dbReference type="ChEBI" id="CHEBI:57288"/>
        <dbReference type="ChEBI" id="CHEBI:57844"/>
        <dbReference type="ChEBI" id="CHEBI:59789"/>
        <dbReference type="ChEBI" id="CHEBI:65315"/>
        <dbReference type="ChEBI" id="CHEBI:74882"/>
        <dbReference type="EC" id="2.3.1.311"/>
    </reaction>
    <physiologicalReaction direction="left-to-right" evidence="11">
        <dbReference type="Rhea" id="RHEA:61021"/>
    </physiologicalReaction>
</comment>
<dbReference type="CDD" id="cd01335">
    <property type="entry name" value="Radical_SAM"/>
    <property type="match status" value="1"/>
</dbReference>
<dbReference type="Pfam" id="PF00583">
    <property type="entry name" value="Acetyltransf_1"/>
    <property type="match status" value="1"/>
</dbReference>
<evidence type="ECO:0000256" key="9">
    <source>
        <dbReference type="ARBA" id="ARBA00023014"/>
    </source>
</evidence>
<dbReference type="SUPFAM" id="SSF55729">
    <property type="entry name" value="Acyl-CoA N-acyltransferases (Nat)"/>
    <property type="match status" value="1"/>
</dbReference>
<name>A0A7W0HLX7_9BACT</name>
<keyword evidence="14" id="KW-0808">Transferase</keyword>
<dbReference type="NCBIfam" id="TIGR04045">
    <property type="entry name" value="MSMEG_0567_GNAT"/>
    <property type="match status" value="1"/>
</dbReference>
<dbReference type="InterPro" id="IPR024035">
    <property type="entry name" value="MSMEG_0567_GNAT"/>
</dbReference>
<dbReference type="InterPro" id="IPR016779">
    <property type="entry name" value="rSAM_MSMEG0568"/>
</dbReference>
<evidence type="ECO:0000256" key="10">
    <source>
        <dbReference type="ARBA" id="ARBA00044771"/>
    </source>
</evidence>
<keyword evidence="9" id="KW-0411">Iron-sulfur</keyword>
<dbReference type="InterPro" id="IPR000182">
    <property type="entry name" value="GNAT_dom"/>
</dbReference>
<dbReference type="InterPro" id="IPR006638">
    <property type="entry name" value="Elp3/MiaA/NifB-like_rSAM"/>
</dbReference>
<keyword evidence="6" id="KW-0479">Metal-binding</keyword>
<proteinExistence type="inferred from homology"/>
<dbReference type="InterPro" id="IPR016181">
    <property type="entry name" value="Acyl_CoA_acyltransferase"/>
</dbReference>
<evidence type="ECO:0000256" key="7">
    <source>
        <dbReference type="ARBA" id="ARBA00022884"/>
    </source>
</evidence>
<evidence type="ECO:0000256" key="11">
    <source>
        <dbReference type="ARBA" id="ARBA00047372"/>
    </source>
</evidence>
<keyword evidence="8" id="KW-0408">Iron</keyword>
<keyword evidence="4" id="KW-0820">tRNA-binding</keyword>
<dbReference type="InterPro" id="IPR058240">
    <property type="entry name" value="rSAM_sf"/>
</dbReference>
<keyword evidence="5" id="KW-0949">S-adenosyl-L-methionine</keyword>
<dbReference type="GO" id="GO:0046872">
    <property type="term" value="F:metal ion binding"/>
    <property type="evidence" value="ECO:0007669"/>
    <property type="project" value="UniProtKB-KW"/>
</dbReference>
<comment type="cofactor">
    <cofactor evidence="1">
        <name>[4Fe-4S] cluster</name>
        <dbReference type="ChEBI" id="CHEBI:49883"/>
    </cofactor>
</comment>
<evidence type="ECO:0000256" key="6">
    <source>
        <dbReference type="ARBA" id="ARBA00022723"/>
    </source>
</evidence>
<evidence type="ECO:0000313" key="15">
    <source>
        <dbReference type="Proteomes" id="UP000525298"/>
    </source>
</evidence>
<evidence type="ECO:0000313" key="14">
    <source>
        <dbReference type="EMBL" id="MBA2882782.1"/>
    </source>
</evidence>
<feature type="domain" description="Radical SAM core" evidence="13">
    <location>
        <begin position="99"/>
        <end position="335"/>
    </location>
</feature>
<evidence type="ECO:0000256" key="8">
    <source>
        <dbReference type="ARBA" id="ARBA00023004"/>
    </source>
</evidence>
<gene>
    <name evidence="14" type="ORF">HNR65_003137</name>
</gene>
<evidence type="ECO:0000256" key="5">
    <source>
        <dbReference type="ARBA" id="ARBA00022691"/>
    </source>
</evidence>
<evidence type="ECO:0000256" key="3">
    <source>
        <dbReference type="ARBA" id="ARBA00005494"/>
    </source>
</evidence>
<dbReference type="InterPro" id="IPR007197">
    <property type="entry name" value="rSAM"/>
</dbReference>
<dbReference type="SMART" id="SM00729">
    <property type="entry name" value="Elp3"/>
    <property type="match status" value="1"/>
</dbReference>
<dbReference type="Pfam" id="PF04055">
    <property type="entry name" value="Radical_SAM"/>
    <property type="match status" value="1"/>
</dbReference>
<dbReference type="Gene3D" id="3.40.630.30">
    <property type="match status" value="1"/>
</dbReference>
<protein>
    <recommendedName>
        <fullName evidence="10">tRNA carboxymethyluridine synthase</fullName>
        <ecNumber evidence="10">2.3.1.311</ecNumber>
    </recommendedName>
</protein>
<dbReference type="GO" id="GO:0000049">
    <property type="term" value="F:tRNA binding"/>
    <property type="evidence" value="ECO:0007669"/>
    <property type="project" value="UniProtKB-KW"/>
</dbReference>
<dbReference type="NCBIfam" id="NF045502">
    <property type="entry name" value="variant_rSAM"/>
    <property type="match status" value="1"/>
</dbReference>
<evidence type="ECO:0000256" key="1">
    <source>
        <dbReference type="ARBA" id="ARBA00001966"/>
    </source>
</evidence>
<organism evidence="14 15">
    <name type="scientific">Desulfosalsimonas propionicica</name>
    <dbReference type="NCBI Taxonomy" id="332175"/>
    <lineage>
        <taxon>Bacteria</taxon>
        <taxon>Pseudomonadati</taxon>
        <taxon>Thermodesulfobacteriota</taxon>
        <taxon>Desulfobacteria</taxon>
        <taxon>Desulfobacterales</taxon>
        <taxon>Desulfosalsimonadaceae</taxon>
        <taxon>Desulfosalsimonas</taxon>
    </lineage>
</organism>
<keyword evidence="7" id="KW-0694">RNA-binding</keyword>
<dbReference type="SFLD" id="SFLDS00029">
    <property type="entry name" value="Radical_SAM"/>
    <property type="match status" value="1"/>
</dbReference>
<dbReference type="InterPro" id="IPR013785">
    <property type="entry name" value="Aldolase_TIM"/>
</dbReference>
<comment type="pathway">
    <text evidence="2">tRNA modification.</text>
</comment>
<dbReference type="EC" id="2.3.1.311" evidence="10"/>
<accession>A0A7W0HLX7</accession>
<dbReference type="AlphaFoldDB" id="A0A7W0HLX7"/>
<dbReference type="PROSITE" id="PS51186">
    <property type="entry name" value="GNAT"/>
    <property type="match status" value="1"/>
</dbReference>
<evidence type="ECO:0000256" key="2">
    <source>
        <dbReference type="ARBA" id="ARBA00005217"/>
    </source>
</evidence>
<evidence type="ECO:0000259" key="12">
    <source>
        <dbReference type="PROSITE" id="PS51186"/>
    </source>
</evidence>
<comment type="similarity">
    <text evidence="3">Belongs to the ELP3 family.</text>
</comment>
<dbReference type="CDD" id="cd04301">
    <property type="entry name" value="NAT_SF"/>
    <property type="match status" value="1"/>
</dbReference>
<comment type="caution">
    <text evidence="14">The sequence shown here is derived from an EMBL/GenBank/DDBJ whole genome shotgun (WGS) entry which is preliminary data.</text>
</comment>
<dbReference type="Gene3D" id="3.20.20.70">
    <property type="entry name" value="Aldolase class I"/>
    <property type="match status" value="1"/>
</dbReference>
<feature type="domain" description="N-acetyltransferase" evidence="12">
    <location>
        <begin position="369"/>
        <end position="512"/>
    </location>
</feature>
<reference evidence="14 15" key="1">
    <citation type="submission" date="2020-07" db="EMBL/GenBank/DDBJ databases">
        <title>Genomic Encyclopedia of Type Strains, Phase IV (KMG-IV): sequencing the most valuable type-strain genomes for metagenomic binning, comparative biology and taxonomic classification.</title>
        <authorList>
            <person name="Goeker M."/>
        </authorList>
    </citation>
    <scope>NUCLEOTIDE SEQUENCE [LARGE SCALE GENOMIC DNA]</scope>
    <source>
        <strain evidence="14 15">DSM 17721</strain>
    </source>
</reference>
<keyword evidence="15" id="KW-1185">Reference proteome</keyword>
<dbReference type="EMBL" id="JACDUS010000012">
    <property type="protein sequence ID" value="MBA2882782.1"/>
    <property type="molecule type" value="Genomic_DNA"/>
</dbReference>
<dbReference type="PROSITE" id="PS51918">
    <property type="entry name" value="RADICAL_SAM"/>
    <property type="match status" value="1"/>
</dbReference>
<evidence type="ECO:0000259" key="13">
    <source>
        <dbReference type="PROSITE" id="PS51918"/>
    </source>
</evidence>
<evidence type="ECO:0000256" key="4">
    <source>
        <dbReference type="ARBA" id="ARBA00022555"/>
    </source>
</evidence>
<dbReference type="GO" id="GO:0106261">
    <property type="term" value="F:tRNA uridine(34) acetyltransferase activity"/>
    <property type="evidence" value="ECO:0007669"/>
    <property type="project" value="UniProtKB-EC"/>
</dbReference>
<dbReference type="Proteomes" id="UP000525298">
    <property type="component" value="Unassembled WGS sequence"/>
</dbReference>
<dbReference type="RefSeq" id="WP_181552405.1">
    <property type="nucleotide sequence ID" value="NZ_JACDUS010000012.1"/>
</dbReference>
<dbReference type="SUPFAM" id="SSF102114">
    <property type="entry name" value="Radical SAM enzymes"/>
    <property type="match status" value="1"/>
</dbReference>
<dbReference type="GO" id="GO:0051536">
    <property type="term" value="F:iron-sulfur cluster binding"/>
    <property type="evidence" value="ECO:0007669"/>
    <property type="project" value="UniProtKB-KW"/>
</dbReference>
<dbReference type="NCBIfam" id="TIGR04043">
    <property type="entry name" value="rSAM_MSMEG_0568"/>
    <property type="match status" value="1"/>
</dbReference>
<sequence length="519" mass="56995">MHDIITELQSFGVRLALPGHESKGGAGPTEGSAFIVNGVVFSAPIAGHYIKKSPYSLQKEGQNYLLLKNNRKIASIDVVAEPKFYHYKTDDGVPYRKFALLHGKDCLATTVLQNCVHWKKGQQCAFCATEISLSNNSTVKYKTPTQLSQVVRVAYENDNITHIVLTTGTGDPPGSEIAYLAQCTKAIKAQVDIPIQVQCAPPPDLSLIDQLHDAGAEAVGIHVESFDQAILKAVAPAKADIGLAHYEKAWKRAVDLFGPNQVSSFLISGLGETRESILWGSEFLADLGVFPFVVPLRPIPGSKLQDQTPPNPEYMKGIYKAVARIIQKKGLSSKAAKAGCVKCGACSALSVYESLLANTTGRTDPFPEIICHSARTLEEKDKAYQIRKKVFVEEQAIFKNSDTDEYDEDAIHLVAEKKGKIIGTVRIYKAPSNDGHWIGGRLAVAMDERHTHAGAFLVKEAMKRVKKRGCRLFTAKIQENNVPFFIKCGWEPIGEVKDHFGVPHLEMKADLNRVEDDSK</sequence>
<dbReference type="SFLD" id="SFLDG01107">
    <property type="entry name" value="Uncharacterised_Radical_SAM_Su"/>
    <property type="match status" value="1"/>
</dbReference>